<proteinExistence type="predicted"/>
<evidence type="ECO:0000313" key="1">
    <source>
        <dbReference type="EMBL" id="KAJ1217371.1"/>
    </source>
</evidence>
<protein>
    <submittedName>
        <fullName evidence="1">Uncharacterized protein</fullName>
    </submittedName>
</protein>
<comment type="caution">
    <text evidence="1">The sequence shown here is derived from an EMBL/GenBank/DDBJ whole genome shotgun (WGS) entry which is preliminary data.</text>
</comment>
<reference evidence="1" key="1">
    <citation type="journal article" date="2022" name="bioRxiv">
        <title>Sequencing and chromosome-scale assembly of the giantPleurodeles waltlgenome.</title>
        <authorList>
            <person name="Brown T."/>
            <person name="Elewa A."/>
            <person name="Iarovenko S."/>
            <person name="Subramanian E."/>
            <person name="Araus A.J."/>
            <person name="Petzold A."/>
            <person name="Susuki M."/>
            <person name="Suzuki K.-i.T."/>
            <person name="Hayashi T."/>
            <person name="Toyoda A."/>
            <person name="Oliveira C."/>
            <person name="Osipova E."/>
            <person name="Leigh N.D."/>
            <person name="Simon A."/>
            <person name="Yun M.H."/>
        </authorList>
    </citation>
    <scope>NUCLEOTIDE SEQUENCE</scope>
    <source>
        <strain evidence="1">20211129_DDA</strain>
        <tissue evidence="1">Liver</tissue>
    </source>
</reference>
<dbReference type="Proteomes" id="UP001066276">
    <property type="component" value="Chromosome 1_1"/>
</dbReference>
<keyword evidence="2" id="KW-1185">Reference proteome</keyword>
<name>A0AAV7WWX9_PLEWA</name>
<organism evidence="1 2">
    <name type="scientific">Pleurodeles waltl</name>
    <name type="common">Iberian ribbed newt</name>
    <dbReference type="NCBI Taxonomy" id="8319"/>
    <lineage>
        <taxon>Eukaryota</taxon>
        <taxon>Metazoa</taxon>
        <taxon>Chordata</taxon>
        <taxon>Craniata</taxon>
        <taxon>Vertebrata</taxon>
        <taxon>Euteleostomi</taxon>
        <taxon>Amphibia</taxon>
        <taxon>Batrachia</taxon>
        <taxon>Caudata</taxon>
        <taxon>Salamandroidea</taxon>
        <taxon>Salamandridae</taxon>
        <taxon>Pleurodelinae</taxon>
        <taxon>Pleurodeles</taxon>
    </lineage>
</organism>
<evidence type="ECO:0000313" key="2">
    <source>
        <dbReference type="Proteomes" id="UP001066276"/>
    </source>
</evidence>
<gene>
    <name evidence="1" type="ORF">NDU88_004965</name>
</gene>
<sequence>MQGLLPPQAKAKLERLFPSPGGMLDHRNRVTLEPCGATDHRRGAGNLPYTGEGPCADGRGLPQEFQVLLLPARGRSPLAANEAPALGKESFPASQVYTATEEAQRVAAHVAELSLQLAGTRICVMRVIQEFGLPKSKA</sequence>
<dbReference type="EMBL" id="JANPWB010000001">
    <property type="protein sequence ID" value="KAJ1217371.1"/>
    <property type="molecule type" value="Genomic_DNA"/>
</dbReference>
<accession>A0AAV7WWX9</accession>
<dbReference type="AlphaFoldDB" id="A0AAV7WWX9"/>